<dbReference type="GO" id="GO:0003743">
    <property type="term" value="F:translation initiation factor activity"/>
    <property type="evidence" value="ECO:0007669"/>
    <property type="project" value="UniProtKB-KW"/>
</dbReference>
<dbReference type="InterPro" id="IPR036041">
    <property type="entry name" value="Ribosome-inact_prot_sf"/>
</dbReference>
<keyword evidence="2" id="KW-0396">Initiation factor</keyword>
<feature type="compositionally biased region" description="Basic residues" evidence="1">
    <location>
        <begin position="186"/>
        <end position="198"/>
    </location>
</feature>
<dbReference type="Gene3D" id="3.40.420.10">
    <property type="entry name" value="Ricin (A subunit), domain 1"/>
    <property type="match status" value="1"/>
</dbReference>
<feature type="non-terminal residue" evidence="2">
    <location>
        <position position="204"/>
    </location>
</feature>
<gene>
    <name evidence="2" type="ORF">STAS_10499</name>
</gene>
<name>A0A5A7PP95_STRAF</name>
<keyword evidence="2" id="KW-0648">Protein biosynthesis</keyword>
<dbReference type="OrthoDB" id="1704365at2759"/>
<keyword evidence="3" id="KW-1185">Reference proteome</keyword>
<accession>A0A5A7PP95</accession>
<evidence type="ECO:0000313" key="2">
    <source>
        <dbReference type="EMBL" id="GER34292.1"/>
    </source>
</evidence>
<dbReference type="InterPro" id="IPR016138">
    <property type="entry name" value="Ribosome_inactivat_prot_sub1"/>
</dbReference>
<proteinExistence type="predicted"/>
<dbReference type="EMBL" id="BKCP01004872">
    <property type="protein sequence ID" value="GER34292.1"/>
    <property type="molecule type" value="Genomic_DNA"/>
</dbReference>
<dbReference type="AlphaFoldDB" id="A0A5A7PP95"/>
<dbReference type="PRINTS" id="PR00396">
    <property type="entry name" value="SHIGARICIN"/>
</dbReference>
<dbReference type="InterPro" id="IPR017989">
    <property type="entry name" value="Ribosome_inactivat_1/2"/>
</dbReference>
<dbReference type="GO" id="GO:0030598">
    <property type="term" value="F:rRNA N-glycosylase activity"/>
    <property type="evidence" value="ECO:0007669"/>
    <property type="project" value="InterPro"/>
</dbReference>
<dbReference type="InterPro" id="IPR001574">
    <property type="entry name" value="Ribosome_inactivat_prot"/>
</dbReference>
<evidence type="ECO:0000256" key="1">
    <source>
        <dbReference type="SAM" id="MobiDB-lite"/>
    </source>
</evidence>
<evidence type="ECO:0000313" key="3">
    <source>
        <dbReference type="Proteomes" id="UP000325081"/>
    </source>
</evidence>
<organism evidence="2 3">
    <name type="scientific">Striga asiatica</name>
    <name type="common">Asiatic witchweed</name>
    <name type="synonym">Buchnera asiatica</name>
    <dbReference type="NCBI Taxonomy" id="4170"/>
    <lineage>
        <taxon>Eukaryota</taxon>
        <taxon>Viridiplantae</taxon>
        <taxon>Streptophyta</taxon>
        <taxon>Embryophyta</taxon>
        <taxon>Tracheophyta</taxon>
        <taxon>Spermatophyta</taxon>
        <taxon>Magnoliopsida</taxon>
        <taxon>eudicotyledons</taxon>
        <taxon>Gunneridae</taxon>
        <taxon>Pentapetalae</taxon>
        <taxon>asterids</taxon>
        <taxon>lamiids</taxon>
        <taxon>Lamiales</taxon>
        <taxon>Orobanchaceae</taxon>
        <taxon>Buchnereae</taxon>
        <taxon>Striga</taxon>
    </lineage>
</organism>
<protein>
    <submittedName>
        <fullName evidence="2">Translation initiation factor IF-1</fullName>
    </submittedName>
</protein>
<dbReference type="GO" id="GO:0017148">
    <property type="term" value="P:negative regulation of translation"/>
    <property type="evidence" value="ECO:0007669"/>
    <property type="project" value="InterPro"/>
</dbReference>
<reference evidence="3" key="1">
    <citation type="journal article" date="2019" name="Curr. Biol.">
        <title>Genome Sequence of Striga asiatica Provides Insight into the Evolution of Plant Parasitism.</title>
        <authorList>
            <person name="Yoshida S."/>
            <person name="Kim S."/>
            <person name="Wafula E.K."/>
            <person name="Tanskanen J."/>
            <person name="Kim Y.M."/>
            <person name="Honaas L."/>
            <person name="Yang Z."/>
            <person name="Spallek T."/>
            <person name="Conn C.E."/>
            <person name="Ichihashi Y."/>
            <person name="Cheong K."/>
            <person name="Cui S."/>
            <person name="Der J.P."/>
            <person name="Gundlach H."/>
            <person name="Jiao Y."/>
            <person name="Hori C."/>
            <person name="Ishida J.K."/>
            <person name="Kasahara H."/>
            <person name="Kiba T."/>
            <person name="Kim M.S."/>
            <person name="Koo N."/>
            <person name="Laohavisit A."/>
            <person name="Lee Y.H."/>
            <person name="Lumba S."/>
            <person name="McCourt P."/>
            <person name="Mortimer J.C."/>
            <person name="Mutuku J.M."/>
            <person name="Nomura T."/>
            <person name="Sasaki-Sekimoto Y."/>
            <person name="Seto Y."/>
            <person name="Wang Y."/>
            <person name="Wakatake T."/>
            <person name="Sakakibara H."/>
            <person name="Demura T."/>
            <person name="Yamaguchi S."/>
            <person name="Yoneyama K."/>
            <person name="Manabe R.I."/>
            <person name="Nelson D.C."/>
            <person name="Schulman A.H."/>
            <person name="Timko M.P."/>
            <person name="dePamphilis C.W."/>
            <person name="Choi D."/>
            <person name="Shirasu K."/>
        </authorList>
    </citation>
    <scope>NUCLEOTIDE SEQUENCE [LARGE SCALE GENOMIC DNA]</scope>
    <source>
        <strain evidence="3">cv. UVA1</strain>
    </source>
</reference>
<feature type="region of interest" description="Disordered" evidence="1">
    <location>
        <begin position="171"/>
        <end position="204"/>
    </location>
</feature>
<dbReference type="Proteomes" id="UP000325081">
    <property type="component" value="Unassembled WGS sequence"/>
</dbReference>
<comment type="caution">
    <text evidence="2">The sequence shown here is derived from an EMBL/GenBank/DDBJ whole genome shotgun (WGS) entry which is preliminary data.</text>
</comment>
<dbReference type="SUPFAM" id="SSF56371">
    <property type="entry name" value="Ribosome inactivating proteins (RIP)"/>
    <property type="match status" value="1"/>
</dbReference>
<dbReference type="Pfam" id="PF00161">
    <property type="entry name" value="RIP"/>
    <property type="match status" value="1"/>
</dbReference>
<sequence length="204" mass="23259">MRGIFSEDGQLDITGFQFEHLSFVASYIYLEEFAEIPGNRISYELGIEKMHFSISRLFRLVPKMKNAYRYISRAFLLYIQMISEPLRISKMSGRVRRIAQPIYDGVYVTYKLTPYDLSCENNWGRMSNTAHEQNNLTDTFVPATELEGDESVDGCLYLDNAGKIRGVLNRLKARDPADPPPGSSGKKSKHGVKGKKIPPFHQNL</sequence>